<protein>
    <submittedName>
        <fullName evidence="2">Uncharacterized protein</fullName>
    </submittedName>
</protein>
<dbReference type="Proteomes" id="UP000887563">
    <property type="component" value="Unplaced"/>
</dbReference>
<sequence length="52" mass="5771">MHALSAESLQTWAILLSTGVDPFRTIIVQQSRVPELTELMWILGTATTLVCK</sequence>
<dbReference type="InterPro" id="IPR014729">
    <property type="entry name" value="Rossmann-like_a/b/a_fold"/>
</dbReference>
<organism evidence="1 2">
    <name type="scientific">Meloidogyne incognita</name>
    <name type="common">Southern root-knot nematode worm</name>
    <name type="synonym">Oxyuris incognita</name>
    <dbReference type="NCBI Taxonomy" id="6306"/>
    <lineage>
        <taxon>Eukaryota</taxon>
        <taxon>Metazoa</taxon>
        <taxon>Ecdysozoa</taxon>
        <taxon>Nematoda</taxon>
        <taxon>Chromadorea</taxon>
        <taxon>Rhabditida</taxon>
        <taxon>Tylenchina</taxon>
        <taxon>Tylenchomorpha</taxon>
        <taxon>Tylenchoidea</taxon>
        <taxon>Meloidogynidae</taxon>
        <taxon>Meloidogyninae</taxon>
        <taxon>Meloidogyne</taxon>
        <taxon>Meloidogyne incognita group</taxon>
    </lineage>
</organism>
<dbReference type="AlphaFoldDB" id="A0A914LDK7"/>
<evidence type="ECO:0000313" key="1">
    <source>
        <dbReference type="Proteomes" id="UP000887563"/>
    </source>
</evidence>
<evidence type="ECO:0000313" key="2">
    <source>
        <dbReference type="WBParaSite" id="Minc3s00441g12371"/>
    </source>
</evidence>
<accession>A0A914LDK7</accession>
<name>A0A914LDK7_MELIC</name>
<dbReference type="WBParaSite" id="Minc3s00441g12371">
    <property type="protein sequence ID" value="Minc3s00441g12371"/>
    <property type="gene ID" value="Minc3s00441g12371"/>
</dbReference>
<keyword evidence="1" id="KW-1185">Reference proteome</keyword>
<reference evidence="2" key="1">
    <citation type="submission" date="2022-11" db="UniProtKB">
        <authorList>
            <consortium name="WormBaseParasite"/>
        </authorList>
    </citation>
    <scope>IDENTIFICATION</scope>
</reference>
<dbReference type="Gene3D" id="3.40.50.620">
    <property type="entry name" value="HUPs"/>
    <property type="match status" value="1"/>
</dbReference>
<proteinExistence type="predicted"/>